<evidence type="ECO:0000313" key="5">
    <source>
        <dbReference type="Proteomes" id="UP000323000"/>
    </source>
</evidence>
<keyword evidence="2" id="KW-0677">Repeat</keyword>
<evidence type="ECO:0000259" key="3">
    <source>
        <dbReference type="Pfam" id="PF20160"/>
    </source>
</evidence>
<accession>A0A5C7IHP9</accession>
<evidence type="ECO:0000256" key="2">
    <source>
        <dbReference type="ARBA" id="ARBA00022737"/>
    </source>
</evidence>
<keyword evidence="5" id="KW-1185">Reference proteome</keyword>
<dbReference type="Pfam" id="PF20160">
    <property type="entry name" value="C-JID"/>
    <property type="match status" value="1"/>
</dbReference>
<sequence>MKGTPESEFIEKIVKDVLKKLKHMPSGDHLDGLVGMSSRIDEGTSAVESISLDLSQINELHLNSDAFMRMHRLKFLKFYSSQCSKGKKEEDKVHLREGLELLPDELRYLHWHRYPLTCLPSKFDPENLVELQMHHSSVEHLWEENQFNLEKLRWIDLSHSQHLAEIPNLSGASNLQTMVLNGCSSLTKFPQISWNIKELKLSQTEIEEVPSAIEYLNQLVSLELNYCTRLQNLPSNIRNLTSLKRFSLQGCSSITEFPEISGDVSHLYLDGTAIDQVPSSIERLTKLHELSLKYCTRLKRVSSSIFKLQSLTRCILSGCSRLDDLPEVLETECILQALYLDRTAKRKLNTRYCKCIESLPYSICNMNSLSSLDLSGFLGVDKMLEDLPLSGSSFLTRLNLSKCNLSTFPSALSCLAYLKRLNVSGNNFESLRLTPFPCLEELNISHCKRLQSLHEFPLPSRLLDLQAHHCISLETLPTSNVVFTGYWNTQQCFIYYNCLKLDANARVNIMADAQLRIQVMATKARLSSPKMYLDGPSFSFCCPGNEIPEWFSHQHRGSSVVIKLPPHWCSTKFLGFALCVVAAFEDCEYFNFCFNCKCYFLTKDDEVHEIVCDIDGMKIDGRLGFMESDHVFLLYSHQLSAVFQRDVGEHNLSIYSSCREALFEFSPVDEYLQPIRNCKIKKCGVHLLYLEEETTQISGDDSLNEAGLVESGGDGIQNIVEDEEVPNSTTLEEEGTKNKSESEIDTLLLGKSGVKLRSSSWLDLLFFNCFGAVN</sequence>
<proteinExistence type="predicted"/>
<organism evidence="4 5">
    <name type="scientific">Acer yangbiense</name>
    <dbReference type="NCBI Taxonomy" id="1000413"/>
    <lineage>
        <taxon>Eukaryota</taxon>
        <taxon>Viridiplantae</taxon>
        <taxon>Streptophyta</taxon>
        <taxon>Embryophyta</taxon>
        <taxon>Tracheophyta</taxon>
        <taxon>Spermatophyta</taxon>
        <taxon>Magnoliopsida</taxon>
        <taxon>eudicotyledons</taxon>
        <taxon>Gunneridae</taxon>
        <taxon>Pentapetalae</taxon>
        <taxon>rosids</taxon>
        <taxon>malvids</taxon>
        <taxon>Sapindales</taxon>
        <taxon>Sapindaceae</taxon>
        <taxon>Hippocastanoideae</taxon>
        <taxon>Acereae</taxon>
        <taxon>Acer</taxon>
    </lineage>
</organism>
<protein>
    <recommendedName>
        <fullName evidence="3">C-JID domain-containing protein</fullName>
    </recommendedName>
</protein>
<reference evidence="5" key="1">
    <citation type="journal article" date="2019" name="Gigascience">
        <title>De novo genome assembly of the endangered Acer yangbiense, a plant species with extremely small populations endemic to Yunnan Province, China.</title>
        <authorList>
            <person name="Yang J."/>
            <person name="Wariss H.M."/>
            <person name="Tao L."/>
            <person name="Zhang R."/>
            <person name="Yun Q."/>
            <person name="Hollingsworth P."/>
            <person name="Dao Z."/>
            <person name="Luo G."/>
            <person name="Guo H."/>
            <person name="Ma Y."/>
            <person name="Sun W."/>
        </authorList>
    </citation>
    <scope>NUCLEOTIDE SEQUENCE [LARGE SCALE GENOMIC DNA]</scope>
    <source>
        <strain evidence="5">cv. Malutang</strain>
    </source>
</reference>
<dbReference type="InterPro" id="IPR045344">
    <property type="entry name" value="C-JID"/>
</dbReference>
<feature type="domain" description="C-JID" evidence="3">
    <location>
        <begin position="542"/>
        <end position="692"/>
    </location>
</feature>
<dbReference type="InterPro" id="IPR032675">
    <property type="entry name" value="LRR_dom_sf"/>
</dbReference>
<dbReference type="InterPro" id="IPR050715">
    <property type="entry name" value="LRR-SigEffector_domain"/>
</dbReference>
<keyword evidence="1" id="KW-0433">Leucine-rich repeat</keyword>
<dbReference type="EMBL" id="VAHF01000002">
    <property type="protein sequence ID" value="TXG68599.1"/>
    <property type="molecule type" value="Genomic_DNA"/>
</dbReference>
<gene>
    <name evidence="4" type="ORF">EZV62_003534</name>
</gene>
<dbReference type="PANTHER" id="PTHR45752">
    <property type="entry name" value="LEUCINE-RICH REPEAT-CONTAINING"/>
    <property type="match status" value="1"/>
</dbReference>
<dbReference type="AlphaFoldDB" id="A0A5C7IHP9"/>
<dbReference type="OrthoDB" id="1936883at2759"/>
<dbReference type="Gene3D" id="3.80.10.10">
    <property type="entry name" value="Ribonuclease Inhibitor"/>
    <property type="match status" value="3"/>
</dbReference>
<dbReference type="InterPro" id="IPR011713">
    <property type="entry name" value="Leu-rich_rpt_3"/>
</dbReference>
<name>A0A5C7IHP9_9ROSI</name>
<dbReference type="Pfam" id="PF07725">
    <property type="entry name" value="LRR_3"/>
    <property type="match status" value="1"/>
</dbReference>
<comment type="caution">
    <text evidence="4">The sequence shown here is derived from an EMBL/GenBank/DDBJ whole genome shotgun (WGS) entry which is preliminary data.</text>
</comment>
<dbReference type="Proteomes" id="UP000323000">
    <property type="component" value="Chromosome 2"/>
</dbReference>
<dbReference type="SUPFAM" id="SSF52047">
    <property type="entry name" value="RNI-like"/>
    <property type="match status" value="1"/>
</dbReference>
<evidence type="ECO:0000256" key="1">
    <source>
        <dbReference type="ARBA" id="ARBA00022614"/>
    </source>
</evidence>
<evidence type="ECO:0000313" key="4">
    <source>
        <dbReference type="EMBL" id="TXG68599.1"/>
    </source>
</evidence>
<dbReference type="PANTHER" id="PTHR45752:SF195">
    <property type="entry name" value="LEUCINE-RICH REPEAT (LRR) FAMILY PROTEIN-RELATED"/>
    <property type="match status" value="1"/>
</dbReference>